<feature type="transmembrane region" description="Helical" evidence="7">
    <location>
        <begin position="85"/>
        <end position="102"/>
    </location>
</feature>
<keyword evidence="4 7" id="KW-0812">Transmembrane</keyword>
<accession>A0A644Z9U4</accession>
<feature type="transmembrane region" description="Helical" evidence="7">
    <location>
        <begin position="247"/>
        <end position="267"/>
    </location>
</feature>
<dbReference type="AlphaFoldDB" id="A0A644Z9U4"/>
<dbReference type="PANTHER" id="PTHR22926:SF5">
    <property type="entry name" value="PHOSPHO-N-ACETYLMURAMOYL-PENTAPEPTIDE-TRANSFERASE HOMOLOG"/>
    <property type="match status" value="1"/>
</dbReference>
<feature type="transmembrane region" description="Helical" evidence="7">
    <location>
        <begin position="158"/>
        <end position="176"/>
    </location>
</feature>
<evidence type="ECO:0000256" key="2">
    <source>
        <dbReference type="ARBA" id="ARBA00005583"/>
    </source>
</evidence>
<protein>
    <submittedName>
        <fullName evidence="8">Phospho-N-acetylmuramoyl-pentapeptide-transferase</fullName>
        <ecNumber evidence="8">2.7.8.13</ecNumber>
    </submittedName>
</protein>
<feature type="transmembrane region" description="Helical" evidence="7">
    <location>
        <begin position="188"/>
        <end position="208"/>
    </location>
</feature>
<feature type="transmembrane region" description="Helical" evidence="7">
    <location>
        <begin position="57"/>
        <end position="79"/>
    </location>
</feature>
<feature type="transmembrane region" description="Helical" evidence="7">
    <location>
        <begin position="324"/>
        <end position="343"/>
    </location>
</feature>
<dbReference type="InterPro" id="IPR003524">
    <property type="entry name" value="PNAcMuramoyl-5peptid_Trfase"/>
</dbReference>
<evidence type="ECO:0000256" key="4">
    <source>
        <dbReference type="ARBA" id="ARBA00022692"/>
    </source>
</evidence>
<sequence length="344" mass="36903">MFQIVLTALTAFAIVWLLGPLLLPLLQRLKPAQQREIMPEPEPPISQKKKQPVPQKAPVPTMGGLFVLLAISVAPLIFGLDGMEFALPAVVATVALGVLGFVDDFIRVRGNESVGLREYQKLFVEFIVALVVAVWAYRSPLIGSAIQLPLSGGEWDLGFWYVPLVIITILLQTNAAQRMDDMDGLVTGLSAVYSLFMVAIFAALARAANQTGEFLLGGNLEGGAVFAAAVGGAGIGFLRYNTYPARLQAGSTGSLALGGAVAMIAILSRSFLILPLMGFGFTLTMISVVLQAVSLKREDGRRLFRAAPLHRHFELSGQAAPRIVSMYTIFTAALSAVCLLLYLK</sequence>
<dbReference type="InterPro" id="IPR018480">
    <property type="entry name" value="PNAcMuramoyl-5peptid_Trfase_CS"/>
</dbReference>
<dbReference type="EMBL" id="VSSQ01007704">
    <property type="protein sequence ID" value="MPM36741.1"/>
    <property type="molecule type" value="Genomic_DNA"/>
</dbReference>
<evidence type="ECO:0000256" key="5">
    <source>
        <dbReference type="ARBA" id="ARBA00022989"/>
    </source>
</evidence>
<dbReference type="PANTHER" id="PTHR22926">
    <property type="entry name" value="PHOSPHO-N-ACETYLMURAMOYL-PENTAPEPTIDE-TRANSFERASE"/>
    <property type="match status" value="1"/>
</dbReference>
<feature type="transmembrane region" description="Helical" evidence="7">
    <location>
        <begin position="220"/>
        <end position="240"/>
    </location>
</feature>
<dbReference type="GO" id="GO:0044038">
    <property type="term" value="P:cell wall macromolecule biosynthetic process"/>
    <property type="evidence" value="ECO:0007669"/>
    <property type="project" value="TreeGrafter"/>
</dbReference>
<comment type="subcellular location">
    <subcellularLocation>
        <location evidence="1">Membrane</location>
        <topology evidence="1">Multi-pass membrane protein</topology>
    </subcellularLocation>
</comment>
<keyword evidence="6 7" id="KW-0472">Membrane</keyword>
<feature type="transmembrane region" description="Helical" evidence="7">
    <location>
        <begin position="122"/>
        <end position="138"/>
    </location>
</feature>
<dbReference type="GO" id="GO:0005886">
    <property type="term" value="C:plasma membrane"/>
    <property type="evidence" value="ECO:0007669"/>
    <property type="project" value="TreeGrafter"/>
</dbReference>
<dbReference type="InterPro" id="IPR000715">
    <property type="entry name" value="Glycosyl_transferase_4"/>
</dbReference>
<comment type="similarity">
    <text evidence="2">Belongs to the glycosyltransferase 4 family. MraY subfamily.</text>
</comment>
<dbReference type="GO" id="GO:0071555">
    <property type="term" value="P:cell wall organization"/>
    <property type="evidence" value="ECO:0007669"/>
    <property type="project" value="TreeGrafter"/>
</dbReference>
<comment type="caution">
    <text evidence="8">The sequence shown here is derived from an EMBL/GenBank/DDBJ whole genome shotgun (WGS) entry which is preliminary data.</text>
</comment>
<feature type="transmembrane region" description="Helical" evidence="7">
    <location>
        <begin position="273"/>
        <end position="295"/>
    </location>
</feature>
<organism evidence="8">
    <name type="scientific">bioreactor metagenome</name>
    <dbReference type="NCBI Taxonomy" id="1076179"/>
    <lineage>
        <taxon>unclassified sequences</taxon>
        <taxon>metagenomes</taxon>
        <taxon>ecological metagenomes</taxon>
    </lineage>
</organism>
<evidence type="ECO:0000256" key="3">
    <source>
        <dbReference type="ARBA" id="ARBA00022679"/>
    </source>
</evidence>
<keyword evidence="3 8" id="KW-0808">Transferase</keyword>
<dbReference type="NCBIfam" id="TIGR00445">
    <property type="entry name" value="mraY"/>
    <property type="match status" value="1"/>
</dbReference>
<evidence type="ECO:0000256" key="6">
    <source>
        <dbReference type="ARBA" id="ARBA00023136"/>
    </source>
</evidence>
<feature type="transmembrane region" description="Helical" evidence="7">
    <location>
        <begin position="6"/>
        <end position="26"/>
    </location>
</feature>
<dbReference type="Pfam" id="PF00953">
    <property type="entry name" value="Glycos_transf_4"/>
    <property type="match status" value="1"/>
</dbReference>
<dbReference type="GO" id="GO:0008963">
    <property type="term" value="F:phospho-N-acetylmuramoyl-pentapeptide-transferase activity"/>
    <property type="evidence" value="ECO:0007669"/>
    <property type="project" value="InterPro"/>
</dbReference>
<gene>
    <name evidence="8" type="primary">mraY_25</name>
    <name evidence="8" type="ORF">SDC9_83343</name>
</gene>
<name>A0A644Z9U4_9ZZZZ</name>
<evidence type="ECO:0000313" key="8">
    <source>
        <dbReference type="EMBL" id="MPM36741.1"/>
    </source>
</evidence>
<dbReference type="EC" id="2.7.8.13" evidence="8"/>
<evidence type="ECO:0000256" key="7">
    <source>
        <dbReference type="SAM" id="Phobius"/>
    </source>
</evidence>
<reference evidence="8" key="1">
    <citation type="submission" date="2019-08" db="EMBL/GenBank/DDBJ databases">
        <authorList>
            <person name="Kucharzyk K."/>
            <person name="Murdoch R.W."/>
            <person name="Higgins S."/>
            <person name="Loffler F."/>
        </authorList>
    </citation>
    <scope>NUCLEOTIDE SEQUENCE</scope>
</reference>
<evidence type="ECO:0000256" key="1">
    <source>
        <dbReference type="ARBA" id="ARBA00004141"/>
    </source>
</evidence>
<proteinExistence type="inferred from homology"/>
<keyword evidence="5 7" id="KW-1133">Transmembrane helix</keyword>
<dbReference type="PROSITE" id="PS01347">
    <property type="entry name" value="MRAY_1"/>
    <property type="match status" value="1"/>
</dbReference>